<dbReference type="RefSeq" id="WP_385875388.1">
    <property type="nucleotide sequence ID" value="NZ_JBHLXE010000012.1"/>
</dbReference>
<evidence type="ECO:0000313" key="1">
    <source>
        <dbReference type="EMBL" id="MFC0178589.1"/>
    </source>
</evidence>
<organism evidence="1 2">
    <name type="scientific">Thorsellia kenyensis</name>
    <dbReference type="NCBI Taxonomy" id="1549888"/>
    <lineage>
        <taxon>Bacteria</taxon>
        <taxon>Pseudomonadati</taxon>
        <taxon>Pseudomonadota</taxon>
        <taxon>Gammaproteobacteria</taxon>
        <taxon>Enterobacterales</taxon>
        <taxon>Thorselliaceae</taxon>
        <taxon>Thorsellia</taxon>
    </lineage>
</organism>
<accession>A0ABV6C6J3</accession>
<evidence type="ECO:0000313" key="2">
    <source>
        <dbReference type="Proteomes" id="UP001589758"/>
    </source>
</evidence>
<gene>
    <name evidence="1" type="ORF">ACFFIT_00480</name>
</gene>
<name>A0ABV6C6J3_9GAMM</name>
<keyword evidence="2" id="KW-1185">Reference proteome</keyword>
<reference evidence="1 2" key="1">
    <citation type="submission" date="2024-09" db="EMBL/GenBank/DDBJ databases">
        <authorList>
            <person name="Sun Q."/>
            <person name="Mori K."/>
        </authorList>
    </citation>
    <scope>NUCLEOTIDE SEQUENCE [LARGE SCALE GENOMIC DNA]</scope>
    <source>
        <strain evidence="1 2">CCM 8545</strain>
    </source>
</reference>
<dbReference type="Proteomes" id="UP001589758">
    <property type="component" value="Unassembled WGS sequence"/>
</dbReference>
<protein>
    <submittedName>
        <fullName evidence="1">Uncharacterized protein</fullName>
    </submittedName>
</protein>
<dbReference type="EMBL" id="JBHLXE010000012">
    <property type="protein sequence ID" value="MFC0178589.1"/>
    <property type="molecule type" value="Genomic_DNA"/>
</dbReference>
<comment type="caution">
    <text evidence="1">The sequence shown here is derived from an EMBL/GenBank/DDBJ whole genome shotgun (WGS) entry which is preliminary data.</text>
</comment>
<sequence length="56" mass="6223">MRSSDAYESLVWGWGLNALSAVTQDSNYAVHEFIITDAEPEEILAEVESFVRCASN</sequence>
<proteinExistence type="predicted"/>